<keyword evidence="3" id="KW-1185">Reference proteome</keyword>
<evidence type="ECO:0000256" key="1">
    <source>
        <dbReference type="SAM" id="Phobius"/>
    </source>
</evidence>
<dbReference type="AlphaFoldDB" id="A0A7G2CT29"/>
<reference evidence="2 3" key="1">
    <citation type="submission" date="2020-08" db="EMBL/GenBank/DDBJ databases">
        <authorList>
            <person name="Newling K."/>
            <person name="Davey J."/>
            <person name="Forrester S."/>
        </authorList>
    </citation>
    <scope>NUCLEOTIDE SEQUENCE [LARGE SCALE GENOMIC DNA]</scope>
    <source>
        <strain evidence="3">Crithidia deanei Carvalho (ATCC PRA-265)</strain>
    </source>
</reference>
<dbReference type="VEuPathDB" id="TriTrypDB:ADEAN_000911500"/>
<proteinExistence type="predicted"/>
<gene>
    <name evidence="2" type="ORF">ADEAN_000911500</name>
</gene>
<name>A0A7G2CT29_9TRYP</name>
<evidence type="ECO:0008006" key="4">
    <source>
        <dbReference type="Google" id="ProtNLM"/>
    </source>
</evidence>
<organism evidence="2 3">
    <name type="scientific">Angomonas deanei</name>
    <dbReference type="NCBI Taxonomy" id="59799"/>
    <lineage>
        <taxon>Eukaryota</taxon>
        <taxon>Discoba</taxon>
        <taxon>Euglenozoa</taxon>
        <taxon>Kinetoplastea</taxon>
        <taxon>Metakinetoplastina</taxon>
        <taxon>Trypanosomatida</taxon>
        <taxon>Trypanosomatidae</taxon>
        <taxon>Strigomonadinae</taxon>
        <taxon>Angomonas</taxon>
    </lineage>
</organism>
<feature type="transmembrane region" description="Helical" evidence="1">
    <location>
        <begin position="537"/>
        <end position="558"/>
    </location>
</feature>
<sequence>METIRVVLCGADAFRVEALLRGTAEVTHYAWNKRYNFSCASALGIDSVDKQVLMVSNVVVLCKGCRPCKDISCYENLPVISLADAPTVCVEQVVDSEFYYGSASPEALKEIALSAAIAPTHILYDRLLQCLTEKGRMAYERAFWLLDKDGDNCLNACEIVSWRQRVEREDFSTGDVDLFLGHPNKRYTREQFIEHHLQLFAEEKFLDAWSTVSSLGTNSNGLPFSWYDVHSLRVSPDQNTYLSSHAIQFFKNIYRLKNFGESADIWSVTPGCAWENIEGFQCNKLSLDTFIEQWKYMAIERRDSVIIYARYWGYKGETSFLFSKKSCRLCRSPRDPVANTVNVLVVGADGCGKKSLVAAISTQRGGECPKAKCDVFVQTTTFFVQQSAQEEPQTIVYTVPNEKRAPLLLSDPNTAKTYDVVLLCYDSTQIRDSGMYVMDLYAKVANLEFNKGLPFVVVTTKVGCAIPSPVQAGDAVEQLESFCKSNLLLWPPVVADAQRVESSELNSLNEYIYTLAKDPELSVGLPPLSLVRLLRRATVVSIGVVVMVGIVGSVASMLRKLRR</sequence>
<protein>
    <recommendedName>
        <fullName evidence="4">Mitochondrial Rho GTPase</fullName>
    </recommendedName>
</protein>
<dbReference type="Proteomes" id="UP000515908">
    <property type="component" value="Chromosome 22"/>
</dbReference>
<dbReference type="CDD" id="cd00882">
    <property type="entry name" value="Ras_like_GTPase"/>
    <property type="match status" value="1"/>
</dbReference>
<evidence type="ECO:0000313" key="2">
    <source>
        <dbReference type="EMBL" id="CAD2221583.1"/>
    </source>
</evidence>
<dbReference type="Gene3D" id="1.10.238.10">
    <property type="entry name" value="EF-hand"/>
    <property type="match status" value="2"/>
</dbReference>
<dbReference type="PROSITE" id="PS00018">
    <property type="entry name" value="EF_HAND_1"/>
    <property type="match status" value="1"/>
</dbReference>
<dbReference type="SUPFAM" id="SSF52540">
    <property type="entry name" value="P-loop containing nucleoside triphosphate hydrolases"/>
    <property type="match status" value="1"/>
</dbReference>
<dbReference type="EMBL" id="LR877166">
    <property type="protein sequence ID" value="CAD2221583.1"/>
    <property type="molecule type" value="Genomic_DNA"/>
</dbReference>
<dbReference type="InterPro" id="IPR018247">
    <property type="entry name" value="EF_Hand_1_Ca_BS"/>
</dbReference>
<keyword evidence="1" id="KW-1133">Transmembrane helix</keyword>
<evidence type="ECO:0000313" key="3">
    <source>
        <dbReference type="Proteomes" id="UP000515908"/>
    </source>
</evidence>
<accession>A0A7G2CT29</accession>
<dbReference type="OrthoDB" id="10020961at2759"/>
<dbReference type="InterPro" id="IPR027417">
    <property type="entry name" value="P-loop_NTPase"/>
</dbReference>
<keyword evidence="1" id="KW-0472">Membrane</keyword>
<keyword evidence="1" id="KW-0812">Transmembrane</keyword>